<dbReference type="InParanoid" id="A0A0C2X3E2"/>
<reference evidence="1 2" key="1">
    <citation type="submission" date="2014-04" db="EMBL/GenBank/DDBJ databases">
        <title>Evolutionary Origins and Diversification of the Mycorrhizal Mutualists.</title>
        <authorList>
            <consortium name="DOE Joint Genome Institute"/>
            <consortium name="Mycorrhizal Genomics Consortium"/>
            <person name="Kohler A."/>
            <person name="Kuo A."/>
            <person name="Nagy L.G."/>
            <person name="Floudas D."/>
            <person name="Copeland A."/>
            <person name="Barry K.W."/>
            <person name="Cichocki N."/>
            <person name="Veneault-Fourrey C."/>
            <person name="LaButti K."/>
            <person name="Lindquist E.A."/>
            <person name="Lipzen A."/>
            <person name="Lundell T."/>
            <person name="Morin E."/>
            <person name="Murat C."/>
            <person name="Riley R."/>
            <person name="Ohm R."/>
            <person name="Sun H."/>
            <person name="Tunlid A."/>
            <person name="Henrissat B."/>
            <person name="Grigoriev I.V."/>
            <person name="Hibbett D.S."/>
            <person name="Martin F."/>
        </authorList>
    </citation>
    <scope>NUCLEOTIDE SEQUENCE [LARGE SCALE GENOMIC DNA]</scope>
    <source>
        <strain evidence="1 2">Koide BX008</strain>
    </source>
</reference>
<name>A0A0C2X3E2_AMAMK</name>
<sequence length="107" mass="12393">MQKEKEKAANEECKKLERDIASSRTIRKALYHGQLRSLELVPSGEHLATTEGALQKPAVLIRHAFDPYRIWKILTIRLYLHFISGHENWHRQSEMRTRQITSDNGGG</sequence>
<evidence type="ECO:0000313" key="2">
    <source>
        <dbReference type="Proteomes" id="UP000054549"/>
    </source>
</evidence>
<dbReference type="Proteomes" id="UP000054549">
    <property type="component" value="Unassembled WGS sequence"/>
</dbReference>
<dbReference type="HOGENOM" id="CLU_2209356_0_0_1"/>
<keyword evidence="2" id="KW-1185">Reference proteome</keyword>
<dbReference type="AlphaFoldDB" id="A0A0C2X3E2"/>
<dbReference type="EMBL" id="KN818256">
    <property type="protein sequence ID" value="KIL63726.1"/>
    <property type="molecule type" value="Genomic_DNA"/>
</dbReference>
<evidence type="ECO:0000313" key="1">
    <source>
        <dbReference type="EMBL" id="KIL63726.1"/>
    </source>
</evidence>
<organism evidence="1 2">
    <name type="scientific">Amanita muscaria (strain Koide BX008)</name>
    <dbReference type="NCBI Taxonomy" id="946122"/>
    <lineage>
        <taxon>Eukaryota</taxon>
        <taxon>Fungi</taxon>
        <taxon>Dikarya</taxon>
        <taxon>Basidiomycota</taxon>
        <taxon>Agaricomycotina</taxon>
        <taxon>Agaricomycetes</taxon>
        <taxon>Agaricomycetidae</taxon>
        <taxon>Agaricales</taxon>
        <taxon>Pluteineae</taxon>
        <taxon>Amanitaceae</taxon>
        <taxon>Amanita</taxon>
    </lineage>
</organism>
<proteinExistence type="predicted"/>
<protein>
    <submittedName>
        <fullName evidence="1">Uncharacterized protein</fullName>
    </submittedName>
</protein>
<gene>
    <name evidence="1" type="ORF">M378DRAFT_164169</name>
</gene>
<accession>A0A0C2X3E2</accession>